<evidence type="ECO:0000256" key="7">
    <source>
        <dbReference type="ARBA" id="ARBA00014389"/>
    </source>
</evidence>
<evidence type="ECO:0000256" key="13">
    <source>
        <dbReference type="ARBA" id="ARBA00023086"/>
    </source>
</evidence>
<evidence type="ECO:0000256" key="3">
    <source>
        <dbReference type="ARBA" id="ARBA00004192"/>
    </source>
</evidence>
<dbReference type="GO" id="GO:0044172">
    <property type="term" value="C:host cell endoplasmic reticulum-Golgi intermediate compartment"/>
    <property type="evidence" value="ECO:0007669"/>
    <property type="project" value="UniProtKB-SubCell"/>
</dbReference>
<evidence type="ECO:0000256" key="4">
    <source>
        <dbReference type="ARBA" id="ARBA00004328"/>
    </source>
</evidence>
<proteinExistence type="inferred from homology"/>
<comment type="subunit">
    <text evidence="16">Homodimer. Homohexamer; ring-shaped, necessary to form the nucleocapsid. Homopentamers; opened pentamers in solution. Binds to viral genomic RNA. Interacts with glycoprotein Gn; this interaction allows packaging of nucleocapsids into virions.</text>
</comment>
<protein>
    <recommendedName>
        <fullName evidence="7 17">Nucleoprotein</fullName>
    </recommendedName>
</protein>
<keyword evidence="9" id="KW-1048">Host nucleus</keyword>
<evidence type="ECO:0000256" key="2">
    <source>
        <dbReference type="ARBA" id="ARBA00004147"/>
    </source>
</evidence>
<evidence type="ECO:0000256" key="15">
    <source>
        <dbReference type="ARBA" id="ARBA00023274"/>
    </source>
</evidence>
<dbReference type="GO" id="GO:0003723">
    <property type="term" value="F:RNA binding"/>
    <property type="evidence" value="ECO:0007669"/>
    <property type="project" value="UniProtKB-UniRule"/>
</dbReference>
<evidence type="ECO:0000313" key="18">
    <source>
        <dbReference type="EMBL" id="UXL90866.1"/>
    </source>
</evidence>
<evidence type="ECO:0000256" key="14">
    <source>
        <dbReference type="ARBA" id="ARBA00023200"/>
    </source>
</evidence>
<keyword evidence="15 17" id="KW-0687">Ribonucleoprotein</keyword>
<dbReference type="GO" id="GO:0019013">
    <property type="term" value="C:viral nucleocapsid"/>
    <property type="evidence" value="ECO:0007669"/>
    <property type="project" value="UniProtKB-UniRule"/>
</dbReference>
<dbReference type="GO" id="GO:0042025">
    <property type="term" value="C:host cell nucleus"/>
    <property type="evidence" value="ECO:0007669"/>
    <property type="project" value="UniProtKB-SubCell"/>
</dbReference>
<dbReference type="Pfam" id="PF05733">
    <property type="entry name" value="Tenui_N"/>
    <property type="match status" value="1"/>
</dbReference>
<evidence type="ECO:0000256" key="9">
    <source>
        <dbReference type="ARBA" id="ARBA00022562"/>
    </source>
</evidence>
<evidence type="ECO:0000256" key="11">
    <source>
        <dbReference type="ARBA" id="ARBA00022844"/>
    </source>
</evidence>
<keyword evidence="10" id="KW-1040">Host Golgi apparatus</keyword>
<organism evidence="18">
    <name type="scientific">Alxa tick phlebovirus</name>
    <dbReference type="NCBI Taxonomy" id="2977130"/>
    <lineage>
        <taxon>Viruses</taxon>
        <taxon>Riboviria</taxon>
        <taxon>Orthornavirae</taxon>
        <taxon>Negarnaviricota</taxon>
        <taxon>Polyploviricotina</taxon>
        <taxon>Bunyaviricetes</taxon>
        <taxon>Hareavirales</taxon>
        <taxon>Phenuiviridae</taxon>
        <taxon>Phlebovirus</taxon>
    </lineage>
</organism>
<comment type="similarity">
    <text evidence="6 17">Belongs to the phlebovirus nucleocapsid protein family.</text>
</comment>
<dbReference type="GO" id="GO:0044177">
    <property type="term" value="C:host cell Golgi apparatus"/>
    <property type="evidence" value="ECO:0007669"/>
    <property type="project" value="UniProtKB-SubCell"/>
</dbReference>
<reference evidence="18" key="1">
    <citation type="submission" date="2022-08" db="EMBL/GenBank/DDBJ databases">
        <title>Metatranscriptomics reveals the diversity of tick virome in northwest China.</title>
        <authorList>
            <person name="Kong Y."/>
            <person name="Li Y."/>
            <person name="Zhang G."/>
            <person name="Jiang L."/>
            <person name="Wang P."/>
            <person name="Zhang S."/>
            <person name="Zheng X."/>
        </authorList>
    </citation>
    <scope>NUCLEOTIDE SEQUENCE</scope>
    <source>
        <strain evidence="18">YQ19-2</strain>
    </source>
</reference>
<comment type="subcellular location">
    <subcellularLocation>
        <location evidence="1">Host Golgi apparatus</location>
    </subcellularLocation>
    <subcellularLocation>
        <location evidence="3">Host cytoplasm</location>
    </subcellularLocation>
    <subcellularLocation>
        <location evidence="5">Host endoplasmic reticulum-Golgi intermediate compartment</location>
    </subcellularLocation>
    <subcellularLocation>
        <location evidence="2">Host nucleus</location>
    </subcellularLocation>
    <subcellularLocation>
        <location evidence="4 17">Virion</location>
    </subcellularLocation>
</comment>
<keyword evidence="14" id="KW-1035">Host cytoplasm</keyword>
<keyword evidence="12 17" id="KW-0694">RNA-binding</keyword>
<evidence type="ECO:0000256" key="6">
    <source>
        <dbReference type="ARBA" id="ARBA00005299"/>
    </source>
</evidence>
<evidence type="ECO:0000256" key="5">
    <source>
        <dbReference type="ARBA" id="ARBA00004452"/>
    </source>
</evidence>
<keyword evidence="13 17" id="KW-0543">Viral nucleoprotein</keyword>
<accession>A0A977R7R9</accession>
<dbReference type="GO" id="GO:1990904">
    <property type="term" value="C:ribonucleoprotein complex"/>
    <property type="evidence" value="ECO:0007669"/>
    <property type="project" value="UniProtKB-KW"/>
</dbReference>
<name>A0A977R7R9_9VIRU</name>
<evidence type="ECO:0000256" key="10">
    <source>
        <dbReference type="ARBA" id="ARBA00022812"/>
    </source>
</evidence>
<dbReference type="InterPro" id="IPR009522">
    <property type="entry name" value="Capsid_Phlebovir/Tenuivir"/>
</dbReference>
<keyword evidence="8 17" id="KW-0167">Capsid protein</keyword>
<evidence type="ECO:0000256" key="8">
    <source>
        <dbReference type="ARBA" id="ARBA00022561"/>
    </source>
</evidence>
<evidence type="ECO:0000256" key="1">
    <source>
        <dbReference type="ARBA" id="ARBA00004136"/>
    </source>
</evidence>
<sequence>MPGINYAKIAIEFGGERIDPDAIKNIAEEWAYQGFDPIRIMELIQSRGGPSWKEDCVRMIVLNLTRGNKPDKMLARMSEAGRARLTTLIQKYKLKSGKPGKDDLTLARIAAVLAPWTCRVIPYLENSLPVVGTTMDSHSPAYPRAMMHPSFGGLIDTSIPRDELLTLVDAHKLFLYHFAQVINKDLKGKPKGEVEASFDQPLKAALGSSFFSDEEKRTILKELGLIDINGMASTSVRDAAIRYRQLV</sequence>
<dbReference type="InterPro" id="IPR015971">
    <property type="entry name" value="Nucleocapsid_Phlebovirus"/>
</dbReference>
<evidence type="ECO:0000256" key="17">
    <source>
        <dbReference type="PIRNR" id="PIRNR003953"/>
    </source>
</evidence>
<keyword evidence="11 17" id="KW-0946">Virion</keyword>
<evidence type="ECO:0000256" key="16">
    <source>
        <dbReference type="ARBA" id="ARBA00046628"/>
    </source>
</evidence>
<evidence type="ECO:0000256" key="12">
    <source>
        <dbReference type="ARBA" id="ARBA00022884"/>
    </source>
</evidence>
<dbReference type="PIRSF" id="PIRSF003953">
    <property type="entry name" value="N_PhelboV"/>
    <property type="match status" value="1"/>
</dbReference>
<dbReference type="EMBL" id="OP313010">
    <property type="protein sequence ID" value="UXL90866.1"/>
    <property type="molecule type" value="Genomic_RNA"/>
</dbReference>